<evidence type="ECO:0000256" key="9">
    <source>
        <dbReference type="SAM" id="SignalP"/>
    </source>
</evidence>
<evidence type="ECO:0000256" key="6">
    <source>
        <dbReference type="ARBA" id="ARBA00022837"/>
    </source>
</evidence>
<gene>
    <name evidence="11" type="ordered locus">CA_C3387</name>
</gene>
<dbReference type="InterPro" id="IPR011050">
    <property type="entry name" value="Pectin_lyase_fold/virulence"/>
</dbReference>
<keyword evidence="7 11" id="KW-0456">Lyase</keyword>
<dbReference type="InterPro" id="IPR052052">
    <property type="entry name" value="Polysaccharide_Lyase_9"/>
</dbReference>
<accession>Q97DT5</accession>
<evidence type="ECO:0000256" key="5">
    <source>
        <dbReference type="ARBA" id="ARBA00022729"/>
    </source>
</evidence>
<comment type="similarity">
    <text evidence="8">Belongs to the polysaccharide lyase 9 family.</text>
</comment>
<dbReference type="STRING" id="272562.CA_C3387"/>
<dbReference type="CAZy" id="PL9">
    <property type="family name" value="Polysaccharide Lyase Family 9"/>
</dbReference>
<keyword evidence="5 9" id="KW-0732">Signal</keyword>
<dbReference type="GO" id="GO:0046872">
    <property type="term" value="F:metal ion binding"/>
    <property type="evidence" value="ECO:0007669"/>
    <property type="project" value="UniProtKB-KW"/>
</dbReference>
<evidence type="ECO:0000313" key="11">
    <source>
        <dbReference type="EMBL" id="AAK81317.1"/>
    </source>
</evidence>
<dbReference type="Pfam" id="PF22842">
    <property type="entry name" value="Pel9A-like_beta_helix"/>
    <property type="match status" value="1"/>
</dbReference>
<dbReference type="OrthoDB" id="8660908at2"/>
<evidence type="ECO:0000256" key="7">
    <source>
        <dbReference type="ARBA" id="ARBA00023239"/>
    </source>
</evidence>
<dbReference type="KEGG" id="cac:CA_C3387"/>
<evidence type="ECO:0000256" key="2">
    <source>
        <dbReference type="ARBA" id="ARBA00004613"/>
    </source>
</evidence>
<keyword evidence="3" id="KW-0964">Secreted</keyword>
<dbReference type="AlphaFoldDB" id="Q97DT5"/>
<evidence type="ECO:0000256" key="8">
    <source>
        <dbReference type="ARBA" id="ARBA00038263"/>
    </source>
</evidence>
<evidence type="ECO:0000259" key="10">
    <source>
        <dbReference type="Pfam" id="PF22842"/>
    </source>
</evidence>
<dbReference type="Proteomes" id="UP000000814">
    <property type="component" value="Chromosome"/>
</dbReference>
<evidence type="ECO:0000313" key="12">
    <source>
        <dbReference type="Proteomes" id="UP000000814"/>
    </source>
</evidence>
<feature type="domain" description="Pel9A-like right handed beta-helix region" evidence="10">
    <location>
        <begin position="31"/>
        <end position="340"/>
    </location>
</feature>
<protein>
    <submittedName>
        <fullName evidence="11">Pectate lyase</fullName>
    </submittedName>
</protein>
<dbReference type="eggNOG" id="COG3401">
    <property type="taxonomic scope" value="Bacteria"/>
</dbReference>
<name>Q97DT5_CLOAB</name>
<dbReference type="PANTHER" id="PTHR40088">
    <property type="entry name" value="PECTATE LYASE (EUROFUNG)"/>
    <property type="match status" value="1"/>
</dbReference>
<proteinExistence type="inferred from homology"/>
<dbReference type="RefSeq" id="WP_010966657.1">
    <property type="nucleotide sequence ID" value="NC_003030.1"/>
</dbReference>
<sequence>MKYLTKKLFLISTFMGISLASVFSLATTAYASSFYISPNGNDNNPGTISSPFLTISKAQEKANYGDTVYILGGTYTKFNITKSDANYNYVNNITKSGITYRAYSSKNIPIFDFSKVLPSKRIAAFLIEPGVSNVTFLSFQVTGVKVGTQKQSECFRVEGNATLNQVVCHDNEANGFYFVNHGTGSCIKCDSYNNIGPTKNSIGNTDGFGAHGDGVTFSYCRAWHNSDDGFDCLTSNGANTFDHCWAFNMNAGGDSNGFKIGGYGAGAPPNKVPIHTVKYCLSANNNAHGFYANHQPGQSATWTYNSAYNNKAGNFDMLERISRNNSIDIPGTREIVHYNLTYGGNAIKNSNLPSQNVSNNSWNKNGIVVSSSDFQSLDVNQLSSPRGTNGALPLITFMHLTSGSHLAGLGCF</sequence>
<evidence type="ECO:0000256" key="1">
    <source>
        <dbReference type="ARBA" id="ARBA00001913"/>
    </source>
</evidence>
<dbReference type="SUPFAM" id="SSF51126">
    <property type="entry name" value="Pectin lyase-like"/>
    <property type="match status" value="1"/>
</dbReference>
<feature type="signal peptide" evidence="9">
    <location>
        <begin position="1"/>
        <end position="31"/>
    </location>
</feature>
<dbReference type="GO" id="GO:0016837">
    <property type="term" value="F:carbon-oxygen lyase activity, acting on polysaccharides"/>
    <property type="evidence" value="ECO:0007669"/>
    <property type="project" value="TreeGrafter"/>
</dbReference>
<evidence type="ECO:0000256" key="4">
    <source>
        <dbReference type="ARBA" id="ARBA00022723"/>
    </source>
</evidence>
<comment type="subcellular location">
    <subcellularLocation>
        <location evidence="2">Secreted</location>
    </subcellularLocation>
</comment>
<dbReference type="PANTHER" id="PTHR40088:SF1">
    <property type="entry name" value="PECTATE LYASE PEL9"/>
    <property type="match status" value="1"/>
</dbReference>
<keyword evidence="4" id="KW-0479">Metal-binding</keyword>
<dbReference type="InterPro" id="IPR012334">
    <property type="entry name" value="Pectin_lyas_fold"/>
</dbReference>
<dbReference type="GO" id="GO:0005576">
    <property type="term" value="C:extracellular region"/>
    <property type="evidence" value="ECO:0007669"/>
    <property type="project" value="UniProtKB-SubCell"/>
</dbReference>
<keyword evidence="12" id="KW-1185">Reference proteome</keyword>
<evidence type="ECO:0000256" key="3">
    <source>
        <dbReference type="ARBA" id="ARBA00022525"/>
    </source>
</evidence>
<dbReference type="Gene3D" id="2.160.20.10">
    <property type="entry name" value="Single-stranded right-handed beta-helix, Pectin lyase-like"/>
    <property type="match status" value="1"/>
</dbReference>
<organism evidence="11 12">
    <name type="scientific">Clostridium acetobutylicum (strain ATCC 824 / DSM 792 / JCM 1419 / IAM 19013 / LMG 5710 / NBRC 13948 / NRRL B-527 / VKM B-1787 / 2291 / W)</name>
    <dbReference type="NCBI Taxonomy" id="272562"/>
    <lineage>
        <taxon>Bacteria</taxon>
        <taxon>Bacillati</taxon>
        <taxon>Bacillota</taxon>
        <taxon>Clostridia</taxon>
        <taxon>Eubacteriales</taxon>
        <taxon>Clostridiaceae</taxon>
        <taxon>Clostridium</taxon>
    </lineage>
</organism>
<keyword evidence="6" id="KW-0106">Calcium</keyword>
<dbReference type="InterPro" id="IPR053868">
    <property type="entry name" value="Pel9A-like_beta_helix"/>
</dbReference>
<dbReference type="GeneID" id="44999881"/>
<dbReference type="PATRIC" id="fig|272562.8.peg.3568"/>
<dbReference type="EMBL" id="AE001437">
    <property type="protein sequence ID" value="AAK81317.1"/>
    <property type="molecule type" value="Genomic_DNA"/>
</dbReference>
<comment type="cofactor">
    <cofactor evidence="1">
        <name>Ca(2+)</name>
        <dbReference type="ChEBI" id="CHEBI:29108"/>
    </cofactor>
</comment>
<dbReference type="HOGENOM" id="CLU_030634_2_0_9"/>
<feature type="chain" id="PRO_5004322234" evidence="9">
    <location>
        <begin position="32"/>
        <end position="412"/>
    </location>
</feature>
<reference evidence="11 12" key="1">
    <citation type="journal article" date="2001" name="J. Bacteriol.">
        <title>Genome sequence and comparative analysis of the solvent-producing bacterium Clostridium acetobutylicum.</title>
        <authorList>
            <person name="Nolling J."/>
            <person name="Breton G."/>
            <person name="Omelchenko M.V."/>
            <person name="Makarova K.S."/>
            <person name="Zeng Q."/>
            <person name="Gibson R."/>
            <person name="Lee H.M."/>
            <person name="Dubois J."/>
            <person name="Qiu D."/>
            <person name="Hitti J."/>
            <person name="Wolf Y.I."/>
            <person name="Tatusov R.L."/>
            <person name="Sabathe F."/>
            <person name="Doucette-Stamm L."/>
            <person name="Soucaille P."/>
            <person name="Daly M.J."/>
            <person name="Bennett G.N."/>
            <person name="Koonin E.V."/>
            <person name="Smith D.R."/>
        </authorList>
    </citation>
    <scope>NUCLEOTIDE SEQUENCE [LARGE SCALE GENOMIC DNA]</scope>
    <source>
        <strain evidence="12">ATCC 824 / DSM 792 / JCM 1419 / LMG 5710 / VKM B-1787</strain>
    </source>
</reference>
<dbReference type="PIR" id="B97316">
    <property type="entry name" value="B97316"/>
</dbReference>